<sequence>MVWRGELPEDSLRGFWHHGIRFRDGTVIHYAGMDGPKSLHNARILHTAMSDFLSDVGRPLHTVRYPPSCRCYSVEEIEQRARSCLGRMNYHLLFQNCENFARWCVTGRAASFQSQGAFIGLAGGIASLALGGGFLGAVLTAIVAHKAWDSARNRSDMRPGVAGDDSDED</sequence>
<dbReference type="Gene3D" id="3.90.1720.10">
    <property type="entry name" value="endopeptidase domain like (from Nostoc punctiforme)"/>
    <property type="match status" value="1"/>
</dbReference>
<evidence type="ECO:0000256" key="1">
    <source>
        <dbReference type="SAM" id="Phobius"/>
    </source>
</evidence>
<evidence type="ECO:0000313" key="3">
    <source>
        <dbReference type="EMBL" id="PXF47259.1"/>
    </source>
</evidence>
<keyword evidence="1" id="KW-0472">Membrane</keyword>
<keyword evidence="4" id="KW-1185">Reference proteome</keyword>
<dbReference type="InterPro" id="IPR007053">
    <property type="entry name" value="LRAT_dom"/>
</dbReference>
<reference evidence="3 4" key="1">
    <citation type="journal article" date="2018" name="Mol. Biol. Evol.">
        <title>Analysis of the draft genome of the red seaweed Gracilariopsis chorda provides insights into genome size evolution in Rhodophyta.</title>
        <authorList>
            <person name="Lee J."/>
            <person name="Yang E.C."/>
            <person name="Graf L."/>
            <person name="Yang J.H."/>
            <person name="Qiu H."/>
            <person name="Zel Zion U."/>
            <person name="Chan C.X."/>
            <person name="Stephens T.G."/>
            <person name="Weber A.P.M."/>
            <person name="Boo G.H."/>
            <person name="Boo S.M."/>
            <person name="Kim K.M."/>
            <person name="Shin Y."/>
            <person name="Jung M."/>
            <person name="Lee S.J."/>
            <person name="Yim H.S."/>
            <person name="Lee J.H."/>
            <person name="Bhattacharya D."/>
            <person name="Yoon H.S."/>
        </authorList>
    </citation>
    <scope>NUCLEOTIDE SEQUENCE [LARGE SCALE GENOMIC DNA]</scope>
    <source>
        <strain evidence="3 4">SKKU-2015</strain>
        <tissue evidence="3">Whole body</tissue>
    </source>
</reference>
<feature type="domain" description="LRAT" evidence="2">
    <location>
        <begin position="7"/>
        <end position="113"/>
    </location>
</feature>
<gene>
    <name evidence="3" type="ORF">BWQ96_03034</name>
</gene>
<evidence type="ECO:0000259" key="2">
    <source>
        <dbReference type="PROSITE" id="PS51934"/>
    </source>
</evidence>
<protein>
    <recommendedName>
        <fullName evidence="2">LRAT domain-containing protein</fullName>
    </recommendedName>
</protein>
<dbReference type="Pfam" id="PF04970">
    <property type="entry name" value="LRAT"/>
    <property type="match status" value="1"/>
</dbReference>
<keyword evidence="1" id="KW-0812">Transmembrane</keyword>
<dbReference type="PROSITE" id="PS51934">
    <property type="entry name" value="LRAT"/>
    <property type="match status" value="1"/>
</dbReference>
<name>A0A2V3IYT1_9FLOR</name>
<dbReference type="AlphaFoldDB" id="A0A2V3IYT1"/>
<accession>A0A2V3IYT1</accession>
<dbReference type="OrthoDB" id="421951at2759"/>
<keyword evidence="1" id="KW-1133">Transmembrane helix</keyword>
<dbReference type="Proteomes" id="UP000247409">
    <property type="component" value="Unassembled WGS sequence"/>
</dbReference>
<organism evidence="3 4">
    <name type="scientific">Gracilariopsis chorda</name>
    <dbReference type="NCBI Taxonomy" id="448386"/>
    <lineage>
        <taxon>Eukaryota</taxon>
        <taxon>Rhodophyta</taxon>
        <taxon>Florideophyceae</taxon>
        <taxon>Rhodymeniophycidae</taxon>
        <taxon>Gracilariales</taxon>
        <taxon>Gracilariaceae</taxon>
        <taxon>Gracilariopsis</taxon>
    </lineage>
</organism>
<evidence type="ECO:0000313" key="4">
    <source>
        <dbReference type="Proteomes" id="UP000247409"/>
    </source>
</evidence>
<proteinExistence type="predicted"/>
<dbReference type="EMBL" id="NBIV01000027">
    <property type="protein sequence ID" value="PXF47259.1"/>
    <property type="molecule type" value="Genomic_DNA"/>
</dbReference>
<comment type="caution">
    <text evidence="3">The sequence shown here is derived from an EMBL/GenBank/DDBJ whole genome shotgun (WGS) entry which is preliminary data.</text>
</comment>
<feature type="transmembrane region" description="Helical" evidence="1">
    <location>
        <begin position="118"/>
        <end position="144"/>
    </location>
</feature>